<sequence length="41" mass="4634">SSHSDHGNRRSTSRKRSHRDNENPPAPKHVDKTMSHIMANG</sequence>
<accession>A0A820PKV9</accession>
<organism evidence="2 3">
    <name type="scientific">Adineta steineri</name>
    <dbReference type="NCBI Taxonomy" id="433720"/>
    <lineage>
        <taxon>Eukaryota</taxon>
        <taxon>Metazoa</taxon>
        <taxon>Spiralia</taxon>
        <taxon>Gnathifera</taxon>
        <taxon>Rotifera</taxon>
        <taxon>Eurotatoria</taxon>
        <taxon>Bdelloidea</taxon>
        <taxon>Adinetida</taxon>
        <taxon>Adinetidae</taxon>
        <taxon>Adineta</taxon>
    </lineage>
</organism>
<evidence type="ECO:0000256" key="1">
    <source>
        <dbReference type="SAM" id="MobiDB-lite"/>
    </source>
</evidence>
<comment type="caution">
    <text evidence="2">The sequence shown here is derived from an EMBL/GenBank/DDBJ whole genome shotgun (WGS) entry which is preliminary data.</text>
</comment>
<gene>
    <name evidence="2" type="ORF">OKA104_LOCUS51780</name>
</gene>
<feature type="non-terminal residue" evidence="2">
    <location>
        <position position="1"/>
    </location>
</feature>
<protein>
    <submittedName>
        <fullName evidence="2">Uncharacterized protein</fullName>
    </submittedName>
</protein>
<feature type="non-terminal residue" evidence="2">
    <location>
        <position position="41"/>
    </location>
</feature>
<evidence type="ECO:0000313" key="2">
    <source>
        <dbReference type="EMBL" id="CAF4408026.1"/>
    </source>
</evidence>
<dbReference type="AlphaFoldDB" id="A0A820PKV9"/>
<proteinExistence type="predicted"/>
<evidence type="ECO:0000313" key="3">
    <source>
        <dbReference type="Proteomes" id="UP000663881"/>
    </source>
</evidence>
<reference evidence="2" key="1">
    <citation type="submission" date="2021-02" db="EMBL/GenBank/DDBJ databases">
        <authorList>
            <person name="Nowell W R."/>
        </authorList>
    </citation>
    <scope>NUCLEOTIDE SEQUENCE</scope>
</reference>
<name>A0A820PKV9_9BILA</name>
<feature type="region of interest" description="Disordered" evidence="1">
    <location>
        <begin position="1"/>
        <end position="41"/>
    </location>
</feature>
<dbReference type="EMBL" id="CAJOAY010028742">
    <property type="protein sequence ID" value="CAF4408026.1"/>
    <property type="molecule type" value="Genomic_DNA"/>
</dbReference>
<feature type="compositionally biased region" description="Basic residues" evidence="1">
    <location>
        <begin position="9"/>
        <end position="18"/>
    </location>
</feature>
<dbReference type="Proteomes" id="UP000663881">
    <property type="component" value="Unassembled WGS sequence"/>
</dbReference>